<evidence type="ECO:0000313" key="2">
    <source>
        <dbReference type="EMBL" id="CAA9288731.1"/>
    </source>
</evidence>
<feature type="non-terminal residue" evidence="2">
    <location>
        <position position="79"/>
    </location>
</feature>
<organism evidence="2">
    <name type="scientific">uncultured Mycobacteriales bacterium</name>
    <dbReference type="NCBI Taxonomy" id="581187"/>
    <lineage>
        <taxon>Bacteria</taxon>
        <taxon>Bacillati</taxon>
        <taxon>Actinomycetota</taxon>
        <taxon>Actinomycetes</taxon>
        <taxon>Mycobacteriales</taxon>
        <taxon>environmental samples</taxon>
    </lineage>
</organism>
<reference evidence="2" key="1">
    <citation type="submission" date="2020-02" db="EMBL/GenBank/DDBJ databases">
        <authorList>
            <person name="Meier V. D."/>
        </authorList>
    </citation>
    <scope>NUCLEOTIDE SEQUENCE</scope>
    <source>
        <strain evidence="2">AVDCRST_MAG41</strain>
    </source>
</reference>
<sequence length="79" mass="8551">AHPDRRAALPPGLPPVRRRPAAGRAAHRRGAADLHRAGRRRGPRAARRVRRPGPGRPGERQGDRPLAHRRGPAPQGPAL</sequence>
<gene>
    <name evidence="2" type="ORF">AVDCRST_MAG41-4214</name>
</gene>
<dbReference type="AlphaFoldDB" id="A0A6J4JVG4"/>
<name>A0A6J4JVG4_9ACTN</name>
<dbReference type="EMBL" id="CADCTP010000403">
    <property type="protein sequence ID" value="CAA9288731.1"/>
    <property type="molecule type" value="Genomic_DNA"/>
</dbReference>
<feature type="compositionally biased region" description="Basic residues" evidence="1">
    <location>
        <begin position="16"/>
        <end position="29"/>
    </location>
</feature>
<feature type="compositionally biased region" description="Basic and acidic residues" evidence="1">
    <location>
        <begin position="57"/>
        <end position="66"/>
    </location>
</feature>
<feature type="non-terminal residue" evidence="2">
    <location>
        <position position="1"/>
    </location>
</feature>
<protein>
    <submittedName>
        <fullName evidence="2">Glutaredoxin-like domain-containing protein PA3033</fullName>
    </submittedName>
</protein>
<accession>A0A6J4JVG4</accession>
<evidence type="ECO:0000256" key="1">
    <source>
        <dbReference type="SAM" id="MobiDB-lite"/>
    </source>
</evidence>
<feature type="region of interest" description="Disordered" evidence="1">
    <location>
        <begin position="1"/>
        <end position="79"/>
    </location>
</feature>
<proteinExistence type="predicted"/>
<feature type="compositionally biased region" description="Basic residues" evidence="1">
    <location>
        <begin position="37"/>
        <end position="53"/>
    </location>
</feature>